<proteinExistence type="inferred from homology"/>
<dbReference type="PANTHER" id="PTHR24221:SF606">
    <property type="entry name" value="COLICIN V SECRETION-PROCESSING ATP-BINDING PROTEIN"/>
    <property type="match status" value="1"/>
</dbReference>
<dbReference type="PROSITE" id="PS50990">
    <property type="entry name" value="PEPTIDASE_C39"/>
    <property type="match status" value="1"/>
</dbReference>
<evidence type="ECO:0000256" key="7">
    <source>
        <dbReference type="ARBA" id="ARBA00023136"/>
    </source>
</evidence>
<keyword evidence="13" id="KW-0614">Plasmid</keyword>
<organism evidence="13 14">
    <name type="scientific">Rhizobium sullae</name>
    <name type="common">Rhizobium hedysari</name>
    <dbReference type="NCBI Taxonomy" id="50338"/>
    <lineage>
        <taxon>Bacteria</taxon>
        <taxon>Pseudomonadati</taxon>
        <taxon>Pseudomonadota</taxon>
        <taxon>Alphaproteobacteria</taxon>
        <taxon>Hyphomicrobiales</taxon>
        <taxon>Rhizobiaceae</taxon>
        <taxon>Rhizobium/Agrobacterium group</taxon>
        <taxon>Rhizobium</taxon>
    </lineage>
</organism>
<feature type="region of interest" description="Disordered" evidence="8">
    <location>
        <begin position="669"/>
        <end position="691"/>
    </location>
</feature>
<evidence type="ECO:0000259" key="10">
    <source>
        <dbReference type="PROSITE" id="PS50893"/>
    </source>
</evidence>
<evidence type="ECO:0000256" key="3">
    <source>
        <dbReference type="ARBA" id="ARBA00022692"/>
    </source>
</evidence>
<dbReference type="PANTHER" id="PTHR24221">
    <property type="entry name" value="ATP-BINDING CASSETTE SUB-FAMILY B"/>
    <property type="match status" value="1"/>
</dbReference>
<dbReference type="Gene3D" id="3.40.50.300">
    <property type="entry name" value="P-loop containing nucleotide triphosphate hydrolases"/>
    <property type="match status" value="1"/>
</dbReference>
<keyword evidence="3 9" id="KW-0812">Transmembrane</keyword>
<feature type="transmembrane region" description="Helical" evidence="9">
    <location>
        <begin position="267"/>
        <end position="291"/>
    </location>
</feature>
<dbReference type="RefSeq" id="WP_051336774.1">
    <property type="nucleotide sequence ID" value="NZ_CP104144.1"/>
</dbReference>
<evidence type="ECO:0000259" key="12">
    <source>
        <dbReference type="PROSITE" id="PS50990"/>
    </source>
</evidence>
<keyword evidence="5" id="KW-0067">ATP-binding</keyword>
<keyword evidence="6 9" id="KW-1133">Transmembrane helix</keyword>
<gene>
    <name evidence="13" type="ORF">N2599_29705</name>
</gene>
<dbReference type="Gene3D" id="1.20.1560.10">
    <property type="entry name" value="ABC transporter type 1, transmembrane domain"/>
    <property type="match status" value="1"/>
</dbReference>
<feature type="transmembrane region" description="Helical" evidence="9">
    <location>
        <begin position="174"/>
        <end position="191"/>
    </location>
</feature>
<dbReference type="InterPro" id="IPR039421">
    <property type="entry name" value="Type_1_exporter"/>
</dbReference>
<dbReference type="InterPro" id="IPR017871">
    <property type="entry name" value="ABC_transporter-like_CS"/>
</dbReference>
<sequence>MIASFYGRQIDLATMRRRFTPSFRGAPLSSLIKIADQIGLLPRAVKLPLEALANLALPAILHWNMNHYVVIERVSGEKALIHDPAGRSEWLRMSEISEHFTGVALELRPNETFEKKTERTVLGWSQLWTRINGLGSSFLQVVVLSVVLQVYVLALPYFLQIGIDNALPALDHDLLSVLALGFGLFTLFNASASFLRSFVILAAGSALGFGIASNIARKLFRLPLDWFQKREVGDILSRFQSVEPIQKMLSEGVAGTLVDGLLALTTLAIMFFYSAKLALVALTAFVLYLVVRLLSFSFERRAREGAIIAHGKEQTALIETIRGIQTFRLYNRETMRHAMWQTLLTDAVNANIRASRVGIWQATGNALLFGLENILTIYLAIGFVMDGGFSVGMVFAYLAYKGQFLEKAGNLVDQGMAFMMLRLHLERLADIALEDDDRSFGASSVAVTELKGRIELKGVSYRYSSTDPPVLSDIDLVVDPGEHVAITGPSGTGKSTLLKVMLGLFEPQSGDVLVDGMALRQFGYKSFHNQIAAVLQDDNLFAGSIADNITLFAEQADPVAIAEAAKASAIHDEIMKMPMQYETLVGDMGSSLSGGQKQRVLLARALYRKPKMLFLDEGTSHMDAANEDRVNQSIRSLGITRIVVAHRQETIASADRILYMDGSGLQAISQPSEAGNQEPAECSGALTQAKI</sequence>
<protein>
    <submittedName>
        <fullName evidence="13">Peptidase domain-containing ABC transporter</fullName>
    </submittedName>
</protein>
<feature type="domain" description="ABC transporter" evidence="10">
    <location>
        <begin position="454"/>
        <end position="687"/>
    </location>
</feature>
<evidence type="ECO:0000313" key="13">
    <source>
        <dbReference type="EMBL" id="UWU19017.1"/>
    </source>
</evidence>
<dbReference type="InterPro" id="IPR036640">
    <property type="entry name" value="ABC1_TM_sf"/>
</dbReference>
<comment type="similarity">
    <text evidence="2">Belongs to the ABC transporter superfamily.</text>
</comment>
<dbReference type="EMBL" id="CP104144">
    <property type="protein sequence ID" value="UWU19017.1"/>
    <property type="molecule type" value="Genomic_DNA"/>
</dbReference>
<evidence type="ECO:0000256" key="1">
    <source>
        <dbReference type="ARBA" id="ARBA00004651"/>
    </source>
</evidence>
<feature type="domain" description="ABC transmembrane type-1" evidence="11">
    <location>
        <begin position="141"/>
        <end position="420"/>
    </location>
</feature>
<keyword evidence="4" id="KW-0547">Nucleotide-binding</keyword>
<dbReference type="CDD" id="cd18567">
    <property type="entry name" value="ABC_6TM_CvaB_RaxB_like"/>
    <property type="match status" value="1"/>
</dbReference>
<dbReference type="InterPro" id="IPR003439">
    <property type="entry name" value="ABC_transporter-like_ATP-bd"/>
</dbReference>
<feature type="transmembrane region" description="Helical" evidence="9">
    <location>
        <begin position="198"/>
        <end position="216"/>
    </location>
</feature>
<dbReference type="Pfam" id="PF00664">
    <property type="entry name" value="ABC_membrane"/>
    <property type="match status" value="1"/>
</dbReference>
<keyword evidence="14" id="KW-1185">Reference proteome</keyword>
<geneLocation type="plasmid" evidence="13 14">
    <name>pWSM1592_1</name>
</geneLocation>
<feature type="transmembrane region" description="Helical" evidence="9">
    <location>
        <begin position="377"/>
        <end position="400"/>
    </location>
</feature>
<accession>A0ABY5XYF9</accession>
<evidence type="ECO:0000256" key="8">
    <source>
        <dbReference type="SAM" id="MobiDB-lite"/>
    </source>
</evidence>
<evidence type="ECO:0000256" key="9">
    <source>
        <dbReference type="SAM" id="Phobius"/>
    </source>
</evidence>
<dbReference type="Gene3D" id="3.90.70.10">
    <property type="entry name" value="Cysteine proteinases"/>
    <property type="match status" value="1"/>
</dbReference>
<feature type="transmembrane region" description="Helical" evidence="9">
    <location>
        <begin position="138"/>
        <end position="159"/>
    </location>
</feature>
<dbReference type="SUPFAM" id="SSF52540">
    <property type="entry name" value="P-loop containing nucleoside triphosphate hydrolases"/>
    <property type="match status" value="1"/>
</dbReference>
<dbReference type="PROSITE" id="PS00211">
    <property type="entry name" value="ABC_TRANSPORTER_1"/>
    <property type="match status" value="1"/>
</dbReference>
<evidence type="ECO:0000256" key="5">
    <source>
        <dbReference type="ARBA" id="ARBA00022840"/>
    </source>
</evidence>
<dbReference type="PROSITE" id="PS50893">
    <property type="entry name" value="ABC_TRANSPORTER_2"/>
    <property type="match status" value="1"/>
</dbReference>
<name>A0ABY5XYF9_RHISU</name>
<dbReference type="SMART" id="SM00382">
    <property type="entry name" value="AAA"/>
    <property type="match status" value="1"/>
</dbReference>
<evidence type="ECO:0000256" key="2">
    <source>
        <dbReference type="ARBA" id="ARBA00005417"/>
    </source>
</evidence>
<dbReference type="InterPro" id="IPR027417">
    <property type="entry name" value="P-loop_NTPase"/>
</dbReference>
<keyword evidence="7 9" id="KW-0472">Membrane</keyword>
<evidence type="ECO:0000313" key="14">
    <source>
        <dbReference type="Proteomes" id="UP001060123"/>
    </source>
</evidence>
<dbReference type="PROSITE" id="PS50929">
    <property type="entry name" value="ABC_TM1F"/>
    <property type="match status" value="1"/>
</dbReference>
<feature type="domain" description="Peptidase C39" evidence="12">
    <location>
        <begin position="1"/>
        <end position="107"/>
    </location>
</feature>
<dbReference type="InterPro" id="IPR003593">
    <property type="entry name" value="AAA+_ATPase"/>
</dbReference>
<evidence type="ECO:0000256" key="6">
    <source>
        <dbReference type="ARBA" id="ARBA00022989"/>
    </source>
</evidence>
<reference evidence="13" key="1">
    <citation type="submission" date="2022-09" db="EMBL/GenBank/DDBJ databases">
        <title>Australian commercial rhizobial inoculants.</title>
        <authorList>
            <person name="Kohlmeier M.G."/>
            <person name="O'Hara G.W."/>
            <person name="Colombi E."/>
            <person name="Ramsay J.P."/>
            <person name="Terpolilli J."/>
        </authorList>
    </citation>
    <scope>NUCLEOTIDE SEQUENCE</scope>
    <source>
        <strain evidence="13">WSM1592</strain>
        <plasmid evidence="13">pWSM1592_1</plasmid>
    </source>
</reference>
<dbReference type="InterPro" id="IPR005074">
    <property type="entry name" value="Peptidase_C39"/>
</dbReference>
<dbReference type="Pfam" id="PF03412">
    <property type="entry name" value="Peptidase_C39"/>
    <property type="match status" value="1"/>
</dbReference>
<comment type="subcellular location">
    <subcellularLocation>
        <location evidence="1">Cell membrane</location>
        <topology evidence="1">Multi-pass membrane protein</topology>
    </subcellularLocation>
</comment>
<evidence type="ECO:0000259" key="11">
    <source>
        <dbReference type="PROSITE" id="PS50929"/>
    </source>
</evidence>
<evidence type="ECO:0000256" key="4">
    <source>
        <dbReference type="ARBA" id="ARBA00022741"/>
    </source>
</evidence>
<dbReference type="Pfam" id="PF00005">
    <property type="entry name" value="ABC_tran"/>
    <property type="match status" value="1"/>
</dbReference>
<dbReference type="Proteomes" id="UP001060123">
    <property type="component" value="Plasmid pWSM1592_1"/>
</dbReference>
<dbReference type="InterPro" id="IPR011527">
    <property type="entry name" value="ABC1_TM_dom"/>
</dbReference>
<dbReference type="SUPFAM" id="SSF90123">
    <property type="entry name" value="ABC transporter transmembrane region"/>
    <property type="match status" value="1"/>
</dbReference>